<evidence type="ECO:0000256" key="1">
    <source>
        <dbReference type="SAM" id="Phobius"/>
    </source>
</evidence>
<name>A0ABU0KTV4_9BACL</name>
<keyword evidence="1" id="KW-1133">Transmembrane helix</keyword>
<dbReference type="EMBL" id="JAUSWA010000004">
    <property type="protein sequence ID" value="MDQ0492859.1"/>
    <property type="molecule type" value="Genomic_DNA"/>
</dbReference>
<dbReference type="Proteomes" id="UP001242811">
    <property type="component" value="Unassembled WGS sequence"/>
</dbReference>
<keyword evidence="1" id="KW-0812">Transmembrane</keyword>
<keyword evidence="1" id="KW-0472">Membrane</keyword>
<protein>
    <submittedName>
        <fullName evidence="2">Effector of murein hydrolase LrgA (UPF0299 family)</fullName>
    </submittedName>
</protein>
<evidence type="ECO:0000313" key="2">
    <source>
        <dbReference type="EMBL" id="MDQ0492859.1"/>
    </source>
</evidence>
<sequence>MKDLRKVDYISIFIIIFVGFLVNIVDIPNQSILPIILKSVLTSFLVSLVLGSITNWLFRKK</sequence>
<gene>
    <name evidence="2" type="ORF">QOZ95_001009</name>
</gene>
<evidence type="ECO:0000313" key="3">
    <source>
        <dbReference type="Proteomes" id="UP001242811"/>
    </source>
</evidence>
<keyword evidence="2" id="KW-0378">Hydrolase</keyword>
<organism evidence="2 3">
    <name type="scientific">Paenibacillus brasilensis</name>
    <dbReference type="NCBI Taxonomy" id="128574"/>
    <lineage>
        <taxon>Bacteria</taxon>
        <taxon>Bacillati</taxon>
        <taxon>Bacillota</taxon>
        <taxon>Bacilli</taxon>
        <taxon>Bacillales</taxon>
        <taxon>Paenibacillaceae</taxon>
        <taxon>Paenibacillus</taxon>
    </lineage>
</organism>
<accession>A0ABU0KTV4</accession>
<proteinExistence type="predicted"/>
<feature type="transmembrane region" description="Helical" evidence="1">
    <location>
        <begin position="31"/>
        <end position="58"/>
    </location>
</feature>
<reference evidence="2 3" key="1">
    <citation type="submission" date="2023-07" db="EMBL/GenBank/DDBJ databases">
        <title>Genomic Encyclopedia of Type Strains, Phase IV (KMG-IV): sequencing the most valuable type-strain genomes for metagenomic binning, comparative biology and taxonomic classification.</title>
        <authorList>
            <person name="Goeker M."/>
        </authorList>
    </citation>
    <scope>NUCLEOTIDE SEQUENCE [LARGE SCALE GENOMIC DNA]</scope>
    <source>
        <strain evidence="2 3">DSM 14914</strain>
    </source>
</reference>
<feature type="transmembrane region" description="Helical" evidence="1">
    <location>
        <begin position="7"/>
        <end position="25"/>
    </location>
</feature>
<comment type="caution">
    <text evidence="2">The sequence shown here is derived from an EMBL/GenBank/DDBJ whole genome shotgun (WGS) entry which is preliminary data.</text>
</comment>
<dbReference type="GO" id="GO:0016787">
    <property type="term" value="F:hydrolase activity"/>
    <property type="evidence" value="ECO:0007669"/>
    <property type="project" value="UniProtKB-KW"/>
</dbReference>
<keyword evidence="3" id="KW-1185">Reference proteome</keyword>